<keyword evidence="1" id="KW-0238">DNA-binding</keyword>
<protein>
    <submittedName>
        <fullName evidence="3">XRE-family HTH domain (XRE)</fullName>
    </submittedName>
</protein>
<reference evidence="3 4" key="1">
    <citation type="submission" date="2023-10" db="EMBL/GenBank/DDBJ databases">
        <authorList>
            <person name="Botero Cardona J."/>
        </authorList>
    </citation>
    <scope>NUCLEOTIDE SEQUENCE [LARGE SCALE GENOMIC DNA]</scope>
    <source>
        <strain evidence="3 4">R-54839</strain>
    </source>
</reference>
<dbReference type="CDD" id="cd00093">
    <property type="entry name" value="HTH_XRE"/>
    <property type="match status" value="1"/>
</dbReference>
<dbReference type="SMART" id="SM00530">
    <property type="entry name" value="HTH_XRE"/>
    <property type="match status" value="1"/>
</dbReference>
<organism evidence="3 4">
    <name type="scientific">Fructobacillus fructosus</name>
    <dbReference type="NCBI Taxonomy" id="1631"/>
    <lineage>
        <taxon>Bacteria</taxon>
        <taxon>Bacillati</taxon>
        <taxon>Bacillota</taxon>
        <taxon>Bacilli</taxon>
        <taxon>Lactobacillales</taxon>
        <taxon>Lactobacillaceae</taxon>
        <taxon>Fructobacillus</taxon>
    </lineage>
</organism>
<dbReference type="Proteomes" id="UP001314261">
    <property type="component" value="Unassembled WGS sequence"/>
</dbReference>
<accession>A0ABM9MLY2</accession>
<evidence type="ECO:0000256" key="1">
    <source>
        <dbReference type="ARBA" id="ARBA00023125"/>
    </source>
</evidence>
<dbReference type="InterPro" id="IPR010982">
    <property type="entry name" value="Lambda_DNA-bd_dom_sf"/>
</dbReference>
<dbReference type="EMBL" id="CAUZLR010000001">
    <property type="protein sequence ID" value="CAK1224694.1"/>
    <property type="molecule type" value="Genomic_DNA"/>
</dbReference>
<name>A0ABM9MLY2_9LACO</name>
<dbReference type="PANTHER" id="PTHR46558">
    <property type="entry name" value="TRACRIPTIONAL REGULATORY PROTEIN-RELATED-RELATED"/>
    <property type="match status" value="1"/>
</dbReference>
<dbReference type="PROSITE" id="PS50943">
    <property type="entry name" value="HTH_CROC1"/>
    <property type="match status" value="1"/>
</dbReference>
<dbReference type="PANTHER" id="PTHR46558:SF11">
    <property type="entry name" value="HTH-TYPE TRANSCRIPTIONAL REGULATOR XRE"/>
    <property type="match status" value="1"/>
</dbReference>
<dbReference type="Pfam" id="PF01381">
    <property type="entry name" value="HTH_3"/>
    <property type="match status" value="1"/>
</dbReference>
<evidence type="ECO:0000313" key="4">
    <source>
        <dbReference type="Proteomes" id="UP001314261"/>
    </source>
</evidence>
<evidence type="ECO:0000313" key="3">
    <source>
        <dbReference type="EMBL" id="CAK1224694.1"/>
    </source>
</evidence>
<gene>
    <name evidence="3" type="ORF">R54839_PPFHFPJH_00136</name>
</gene>
<dbReference type="InterPro" id="IPR001387">
    <property type="entry name" value="Cro/C1-type_HTH"/>
</dbReference>
<keyword evidence="4" id="KW-1185">Reference proteome</keyword>
<dbReference type="SUPFAM" id="SSF47413">
    <property type="entry name" value="lambda repressor-like DNA-binding domains"/>
    <property type="match status" value="1"/>
</dbReference>
<comment type="caution">
    <text evidence="3">The sequence shown here is derived from an EMBL/GenBank/DDBJ whole genome shotgun (WGS) entry which is preliminary data.</text>
</comment>
<evidence type="ECO:0000259" key="2">
    <source>
        <dbReference type="PROSITE" id="PS50943"/>
    </source>
</evidence>
<feature type="domain" description="HTH cro/C1-type" evidence="2">
    <location>
        <begin position="4"/>
        <end position="58"/>
    </location>
</feature>
<proteinExistence type="predicted"/>
<sequence length="71" mass="8464">MNRIKQLRKEQNKTLREVAEAVGTSNQNISNWERGKSEPKLSTWRKLMEYFGVSFEYLVGWTDERGKDEIR</sequence>
<dbReference type="Gene3D" id="1.10.260.40">
    <property type="entry name" value="lambda repressor-like DNA-binding domains"/>
    <property type="match status" value="1"/>
</dbReference>
<dbReference type="RefSeq" id="WP_338345757.1">
    <property type="nucleotide sequence ID" value="NZ_CAUZLR010000001.1"/>
</dbReference>